<accession>A0A8T2R0T3</accession>
<dbReference type="PROSITE" id="PS50066">
    <property type="entry name" value="MADS_BOX_2"/>
    <property type="match status" value="1"/>
</dbReference>
<dbReference type="GO" id="GO:0005634">
    <property type="term" value="C:nucleus"/>
    <property type="evidence" value="ECO:0007669"/>
    <property type="project" value="UniProtKB-SubCell"/>
</dbReference>
<dbReference type="Proteomes" id="UP000825935">
    <property type="component" value="Chromosome 30"/>
</dbReference>
<dbReference type="GO" id="GO:0003677">
    <property type="term" value="F:DNA binding"/>
    <property type="evidence" value="ECO:0007669"/>
    <property type="project" value="UniProtKB-KW"/>
</dbReference>
<protein>
    <recommendedName>
        <fullName evidence="7">MADS-box domain-containing protein</fullName>
    </recommendedName>
</protein>
<keyword evidence="2" id="KW-0805">Transcription regulation</keyword>
<organism evidence="8 9">
    <name type="scientific">Ceratopteris richardii</name>
    <name type="common">Triangle waterfern</name>
    <dbReference type="NCBI Taxonomy" id="49495"/>
    <lineage>
        <taxon>Eukaryota</taxon>
        <taxon>Viridiplantae</taxon>
        <taxon>Streptophyta</taxon>
        <taxon>Embryophyta</taxon>
        <taxon>Tracheophyta</taxon>
        <taxon>Polypodiopsida</taxon>
        <taxon>Polypodiidae</taxon>
        <taxon>Polypodiales</taxon>
        <taxon>Pteridineae</taxon>
        <taxon>Pteridaceae</taxon>
        <taxon>Parkerioideae</taxon>
        <taxon>Ceratopteris</taxon>
    </lineage>
</organism>
<proteinExistence type="predicted"/>
<evidence type="ECO:0000256" key="1">
    <source>
        <dbReference type="ARBA" id="ARBA00004123"/>
    </source>
</evidence>
<keyword evidence="9" id="KW-1185">Reference proteome</keyword>
<keyword evidence="5" id="KW-0539">Nucleus</keyword>
<dbReference type="EMBL" id="CM035435">
    <property type="protein sequence ID" value="KAH7290002.1"/>
    <property type="molecule type" value="Genomic_DNA"/>
</dbReference>
<dbReference type="AlphaFoldDB" id="A0A8T2R0T3"/>
<comment type="caution">
    <text evidence="8">The sequence shown here is derived from an EMBL/GenBank/DDBJ whole genome shotgun (WGS) entry which is preliminary data.</text>
</comment>
<dbReference type="Pfam" id="PF00319">
    <property type="entry name" value="SRF-TF"/>
    <property type="match status" value="1"/>
</dbReference>
<dbReference type="PRINTS" id="PR00404">
    <property type="entry name" value="MADSDOMAIN"/>
</dbReference>
<dbReference type="OrthoDB" id="1933443at2759"/>
<keyword evidence="4" id="KW-0804">Transcription</keyword>
<dbReference type="Gene3D" id="3.40.1810.10">
    <property type="entry name" value="Transcription factor, MADS-box"/>
    <property type="match status" value="1"/>
</dbReference>
<evidence type="ECO:0000313" key="9">
    <source>
        <dbReference type="Proteomes" id="UP000825935"/>
    </source>
</evidence>
<dbReference type="GO" id="GO:0046983">
    <property type="term" value="F:protein dimerization activity"/>
    <property type="evidence" value="ECO:0007669"/>
    <property type="project" value="InterPro"/>
</dbReference>
<gene>
    <name evidence="8" type="ORF">KP509_30G028000</name>
</gene>
<comment type="subcellular location">
    <subcellularLocation>
        <location evidence="1">Nucleus</location>
    </subcellularLocation>
</comment>
<evidence type="ECO:0000256" key="4">
    <source>
        <dbReference type="ARBA" id="ARBA00023163"/>
    </source>
</evidence>
<dbReference type="SUPFAM" id="SSF55455">
    <property type="entry name" value="SRF-like"/>
    <property type="match status" value="1"/>
</dbReference>
<sequence length="99" mass="10891">MLIDASSGSHGEDEGQDLSGSRTPLHGKVTEDLLKKVHDLSVLCDVEVAIIIFSSKRKLFHFGNRRKHIRDISCSFCEEGLPCYCSIEGVHEGKSTSSD</sequence>
<feature type="domain" description="MADS-box" evidence="7">
    <location>
        <begin position="21"/>
        <end position="66"/>
    </location>
</feature>
<evidence type="ECO:0000259" key="7">
    <source>
        <dbReference type="PROSITE" id="PS50066"/>
    </source>
</evidence>
<dbReference type="InterPro" id="IPR002100">
    <property type="entry name" value="TF_MADSbox"/>
</dbReference>
<evidence type="ECO:0000256" key="6">
    <source>
        <dbReference type="SAM" id="MobiDB-lite"/>
    </source>
</evidence>
<keyword evidence="3" id="KW-0238">DNA-binding</keyword>
<evidence type="ECO:0000256" key="5">
    <source>
        <dbReference type="ARBA" id="ARBA00023242"/>
    </source>
</evidence>
<evidence type="ECO:0000256" key="3">
    <source>
        <dbReference type="ARBA" id="ARBA00023125"/>
    </source>
</evidence>
<reference evidence="8" key="1">
    <citation type="submission" date="2021-08" db="EMBL/GenBank/DDBJ databases">
        <title>WGS assembly of Ceratopteris richardii.</title>
        <authorList>
            <person name="Marchant D.B."/>
            <person name="Chen G."/>
            <person name="Jenkins J."/>
            <person name="Shu S."/>
            <person name="Leebens-Mack J."/>
            <person name="Grimwood J."/>
            <person name="Schmutz J."/>
            <person name="Soltis P."/>
            <person name="Soltis D."/>
            <person name="Chen Z.-H."/>
        </authorList>
    </citation>
    <scope>NUCLEOTIDE SEQUENCE</scope>
    <source>
        <strain evidence="8">Whitten #5841</strain>
        <tissue evidence="8">Leaf</tissue>
    </source>
</reference>
<dbReference type="InterPro" id="IPR036879">
    <property type="entry name" value="TF_MADSbox_sf"/>
</dbReference>
<dbReference type="SMART" id="SM00432">
    <property type="entry name" value="MADS"/>
    <property type="match status" value="1"/>
</dbReference>
<evidence type="ECO:0000313" key="8">
    <source>
        <dbReference type="EMBL" id="KAH7290002.1"/>
    </source>
</evidence>
<name>A0A8T2R0T3_CERRI</name>
<evidence type="ECO:0000256" key="2">
    <source>
        <dbReference type="ARBA" id="ARBA00023015"/>
    </source>
</evidence>
<feature type="region of interest" description="Disordered" evidence="6">
    <location>
        <begin position="1"/>
        <end position="24"/>
    </location>
</feature>